<evidence type="ECO:0000256" key="1">
    <source>
        <dbReference type="SAM" id="Phobius"/>
    </source>
</evidence>
<feature type="transmembrane region" description="Helical" evidence="1">
    <location>
        <begin position="61"/>
        <end position="83"/>
    </location>
</feature>
<accession>A0A8H3QXA1</accession>
<keyword evidence="1" id="KW-0812">Transmembrane</keyword>
<keyword evidence="1" id="KW-0472">Membrane</keyword>
<feature type="transmembrane region" description="Helical" evidence="1">
    <location>
        <begin position="21"/>
        <end position="41"/>
    </location>
</feature>
<reference evidence="2" key="1">
    <citation type="submission" date="2019-10" db="EMBL/GenBank/DDBJ databases">
        <title>Conservation and host-specific expression of non-tandemly repeated heterogenous ribosome RNA gene in arbuscular mycorrhizal fungi.</title>
        <authorList>
            <person name="Maeda T."/>
            <person name="Kobayashi Y."/>
            <person name="Nakagawa T."/>
            <person name="Ezawa T."/>
            <person name="Yamaguchi K."/>
            <person name="Bino T."/>
            <person name="Nishimoto Y."/>
            <person name="Shigenobu S."/>
            <person name="Kawaguchi M."/>
        </authorList>
    </citation>
    <scope>NUCLEOTIDE SEQUENCE</scope>
    <source>
        <strain evidence="2">HR1</strain>
    </source>
</reference>
<name>A0A8H3QXA1_9GLOM</name>
<comment type="caution">
    <text evidence="2">The sequence shown here is derived from an EMBL/GenBank/DDBJ whole genome shotgun (WGS) entry which is preliminary data.</text>
</comment>
<dbReference type="AlphaFoldDB" id="A0A8H3QXA1"/>
<gene>
    <name evidence="2" type="ORF">RCL2_002154000</name>
</gene>
<dbReference type="EMBL" id="BLAL01000239">
    <property type="protein sequence ID" value="GES94837.1"/>
    <property type="molecule type" value="Genomic_DNA"/>
</dbReference>
<sequence length="87" mass="9894">MNLTLRVFVHWSTQLVHRIRSYGGLFLSFRRPLVFLFWAFGIDGVLIDASDWSVLDSFISFSSRSIFIGFCCFISSSAASSFLKESV</sequence>
<protein>
    <submittedName>
        <fullName evidence="2">Uncharacterized protein</fullName>
    </submittedName>
</protein>
<keyword evidence="1" id="KW-1133">Transmembrane helix</keyword>
<dbReference type="Proteomes" id="UP000615446">
    <property type="component" value="Unassembled WGS sequence"/>
</dbReference>
<organism evidence="2 3">
    <name type="scientific">Rhizophagus clarus</name>
    <dbReference type="NCBI Taxonomy" id="94130"/>
    <lineage>
        <taxon>Eukaryota</taxon>
        <taxon>Fungi</taxon>
        <taxon>Fungi incertae sedis</taxon>
        <taxon>Mucoromycota</taxon>
        <taxon>Glomeromycotina</taxon>
        <taxon>Glomeromycetes</taxon>
        <taxon>Glomerales</taxon>
        <taxon>Glomeraceae</taxon>
        <taxon>Rhizophagus</taxon>
    </lineage>
</organism>
<evidence type="ECO:0000313" key="2">
    <source>
        <dbReference type="EMBL" id="GES94837.1"/>
    </source>
</evidence>
<evidence type="ECO:0000313" key="3">
    <source>
        <dbReference type="Proteomes" id="UP000615446"/>
    </source>
</evidence>
<proteinExistence type="predicted"/>